<keyword evidence="2" id="KW-0472">Membrane</keyword>
<name>A0AAW8EXU6_9MICO</name>
<keyword evidence="4" id="KW-1185">Reference proteome</keyword>
<dbReference type="EMBL" id="JAUSXV010000001">
    <property type="protein sequence ID" value="MDQ0647489.1"/>
    <property type="molecule type" value="Genomic_DNA"/>
</dbReference>
<reference evidence="3 4" key="1">
    <citation type="submission" date="2023-07" db="EMBL/GenBank/DDBJ databases">
        <title>Comparative genomics of wheat-associated soil bacteria to identify genetic determinants of phenazine resistance.</title>
        <authorList>
            <person name="Mouncey N."/>
        </authorList>
    </citation>
    <scope>NUCLEOTIDE SEQUENCE [LARGE SCALE GENOMIC DNA]</scope>
    <source>
        <strain evidence="3 4">W4I9-1</strain>
    </source>
</reference>
<evidence type="ECO:0000256" key="1">
    <source>
        <dbReference type="SAM" id="MobiDB-lite"/>
    </source>
</evidence>
<keyword evidence="2" id="KW-0812">Transmembrane</keyword>
<evidence type="ECO:0000313" key="4">
    <source>
        <dbReference type="Proteomes" id="UP001244427"/>
    </source>
</evidence>
<dbReference type="Proteomes" id="UP001244427">
    <property type="component" value="Unassembled WGS sequence"/>
</dbReference>
<organism evidence="3 4">
    <name type="scientific">Microbacterium natoriense</name>
    <dbReference type="NCBI Taxonomy" id="284570"/>
    <lineage>
        <taxon>Bacteria</taxon>
        <taxon>Bacillati</taxon>
        <taxon>Actinomycetota</taxon>
        <taxon>Actinomycetes</taxon>
        <taxon>Micrococcales</taxon>
        <taxon>Microbacteriaceae</taxon>
        <taxon>Microbacterium</taxon>
    </lineage>
</organism>
<sequence length="173" mass="18641">MIDYDQTLLESTRTHRERLTAAFVHGEQRNRRTVNSNLRRLTGSIVLGAVLCAACLGTGFVLNILQTQREDKAVAAYRAAIAASPLEPGEGLAEDQDSGLLIDTTTGTLIDPRTGFVIDSDTGWATDPQGRIIDPRTGWFVDPDTGLRTDPATGVTIDPDTLDVVDSESDGNK</sequence>
<proteinExistence type="predicted"/>
<dbReference type="RefSeq" id="WP_307295418.1">
    <property type="nucleotide sequence ID" value="NZ_JAUSXV010000001.1"/>
</dbReference>
<feature type="transmembrane region" description="Helical" evidence="2">
    <location>
        <begin position="45"/>
        <end position="65"/>
    </location>
</feature>
<evidence type="ECO:0008006" key="5">
    <source>
        <dbReference type="Google" id="ProtNLM"/>
    </source>
</evidence>
<comment type="caution">
    <text evidence="3">The sequence shown here is derived from an EMBL/GenBank/DDBJ whole genome shotgun (WGS) entry which is preliminary data.</text>
</comment>
<evidence type="ECO:0000256" key="2">
    <source>
        <dbReference type="SAM" id="Phobius"/>
    </source>
</evidence>
<feature type="compositionally biased region" description="Acidic residues" evidence="1">
    <location>
        <begin position="160"/>
        <end position="173"/>
    </location>
</feature>
<dbReference type="AlphaFoldDB" id="A0AAW8EXU6"/>
<protein>
    <recommendedName>
        <fullName evidence="5">OCRE domain-containing protein</fullName>
    </recommendedName>
</protein>
<evidence type="ECO:0000313" key="3">
    <source>
        <dbReference type="EMBL" id="MDQ0647489.1"/>
    </source>
</evidence>
<accession>A0AAW8EXU6</accession>
<feature type="region of interest" description="Disordered" evidence="1">
    <location>
        <begin position="143"/>
        <end position="173"/>
    </location>
</feature>
<gene>
    <name evidence="3" type="ORF">QFZ53_001685</name>
</gene>
<keyword evidence="2" id="KW-1133">Transmembrane helix</keyword>